<dbReference type="AlphaFoldDB" id="A0A523UPA3"/>
<comment type="caution">
    <text evidence="1">The sequence shown here is derived from an EMBL/GenBank/DDBJ whole genome shotgun (WGS) entry which is preliminary data.</text>
</comment>
<accession>A0A523UPA3</accession>
<sequence>MAYFGNPADKIVHINQPSDQRCDKANEIIENNDPRIDFDKLYKAKGYKICELCNMAPASVPGTPN</sequence>
<evidence type="ECO:0000313" key="1">
    <source>
        <dbReference type="EMBL" id="TET44368.1"/>
    </source>
</evidence>
<dbReference type="EMBL" id="SOJN01000127">
    <property type="protein sequence ID" value="TET44368.1"/>
    <property type="molecule type" value="Genomic_DNA"/>
</dbReference>
<evidence type="ECO:0000313" key="2">
    <source>
        <dbReference type="Proteomes" id="UP000315525"/>
    </source>
</evidence>
<name>A0A523UPA3_UNCT6</name>
<gene>
    <name evidence="1" type="ORF">E3J62_10460</name>
</gene>
<protein>
    <submittedName>
        <fullName evidence="1">Uncharacterized protein</fullName>
    </submittedName>
</protein>
<dbReference type="Proteomes" id="UP000315525">
    <property type="component" value="Unassembled WGS sequence"/>
</dbReference>
<reference evidence="1 2" key="1">
    <citation type="submission" date="2019-03" db="EMBL/GenBank/DDBJ databases">
        <title>Metabolic potential of uncultured bacteria and archaea associated with petroleum seepage in deep-sea sediments.</title>
        <authorList>
            <person name="Dong X."/>
            <person name="Hubert C."/>
        </authorList>
    </citation>
    <scope>NUCLEOTIDE SEQUENCE [LARGE SCALE GENOMIC DNA]</scope>
    <source>
        <strain evidence="1">E44_bin18</strain>
    </source>
</reference>
<organism evidence="1 2">
    <name type="scientific">candidate division TA06 bacterium</name>
    <dbReference type="NCBI Taxonomy" id="2250710"/>
    <lineage>
        <taxon>Bacteria</taxon>
        <taxon>Bacteria division TA06</taxon>
    </lineage>
</organism>
<proteinExistence type="predicted"/>